<protein>
    <submittedName>
        <fullName evidence="8">Copper resistance protein</fullName>
    </submittedName>
</protein>
<keyword evidence="5 6" id="KW-0472">Membrane</keyword>
<dbReference type="Pfam" id="PF05425">
    <property type="entry name" value="CopD"/>
    <property type="match status" value="1"/>
</dbReference>
<feature type="domain" description="Copper resistance protein D" evidence="7">
    <location>
        <begin position="190"/>
        <end position="288"/>
    </location>
</feature>
<keyword evidence="3 6" id="KW-0812">Transmembrane</keyword>
<feature type="transmembrane region" description="Helical" evidence="6">
    <location>
        <begin position="13"/>
        <end position="36"/>
    </location>
</feature>
<evidence type="ECO:0000256" key="4">
    <source>
        <dbReference type="ARBA" id="ARBA00022989"/>
    </source>
</evidence>
<evidence type="ECO:0000256" key="1">
    <source>
        <dbReference type="ARBA" id="ARBA00004651"/>
    </source>
</evidence>
<dbReference type="GO" id="GO:0005886">
    <property type="term" value="C:plasma membrane"/>
    <property type="evidence" value="ECO:0007669"/>
    <property type="project" value="UniProtKB-SubCell"/>
</dbReference>
<evidence type="ECO:0000256" key="3">
    <source>
        <dbReference type="ARBA" id="ARBA00022692"/>
    </source>
</evidence>
<feature type="transmembrane region" description="Helical" evidence="6">
    <location>
        <begin position="275"/>
        <end position="295"/>
    </location>
</feature>
<evidence type="ECO:0000256" key="6">
    <source>
        <dbReference type="SAM" id="Phobius"/>
    </source>
</evidence>
<feature type="transmembrane region" description="Helical" evidence="6">
    <location>
        <begin position="223"/>
        <end position="247"/>
    </location>
</feature>
<dbReference type="InterPro" id="IPR032694">
    <property type="entry name" value="CopC/D"/>
</dbReference>
<keyword evidence="9" id="KW-1185">Reference proteome</keyword>
<feature type="transmembrane region" description="Helical" evidence="6">
    <location>
        <begin position="467"/>
        <end position="488"/>
    </location>
</feature>
<evidence type="ECO:0000313" key="9">
    <source>
        <dbReference type="Proteomes" id="UP000325255"/>
    </source>
</evidence>
<comment type="subcellular location">
    <subcellularLocation>
        <location evidence="1">Cell membrane</location>
        <topology evidence="1">Multi-pass membrane protein</topology>
    </subcellularLocation>
</comment>
<organism evidence="8 9">
    <name type="scientific">Rhodovastum atsumiense</name>
    <dbReference type="NCBI Taxonomy" id="504468"/>
    <lineage>
        <taxon>Bacteria</taxon>
        <taxon>Pseudomonadati</taxon>
        <taxon>Pseudomonadota</taxon>
        <taxon>Alphaproteobacteria</taxon>
        <taxon>Acetobacterales</taxon>
        <taxon>Acetobacteraceae</taxon>
        <taxon>Rhodovastum</taxon>
    </lineage>
</organism>
<dbReference type="InterPro" id="IPR008457">
    <property type="entry name" value="Cu-R_CopD_dom"/>
</dbReference>
<sequence>MALLIDLFGYLGVILHGVAIVAQSMALGGVLFLLLIARPLQGMGAAGPMVLRDTLRITTWAAVALALVEAAIVAMQVAILTDTVAIPTVDALGSASALAGLAKLAAALALAVLLGRHGADATARTLLGLGAVVLTAATLTTHAAARIEDRPLLLAATALHQLGAAIWIGGIPCFVAALARVRDGLSWRAIGARFSRMSMAGVGCIVLSAAVLAAIYIGDWAGLYGTAYGVMVGAKAVMFAGLLALGFGNFRVVERLRADPATPVLRLRRFAEVEIGLGFTLFFAAAGLTSAPPAIDLQQDRVTWQEIVARNTPVWPRLVSPDHDALALPALQAKLDAEAAQRSAPAARAFIPGAGELAERNAADIAWSEFNHHWAGLSVLAIGLLALANRAGVRPARHWPLLFLVMGSFLFVRSDPEVWPLGENGLLESLRDVEVLQHKALVLLIVAFGLFEWRVRLGLARRRWAPYVFPIVCAIGGAALLTHSHAISNVKEQLLIELTHTPLALFGVAAGWARWLELRLDGRAARIAAWVWPICFVLVGLTLLNYREA</sequence>
<dbReference type="EMBL" id="VWPK01000009">
    <property type="protein sequence ID" value="KAA5612945.1"/>
    <property type="molecule type" value="Genomic_DNA"/>
</dbReference>
<comment type="caution">
    <text evidence="8">The sequence shown here is derived from an EMBL/GenBank/DDBJ whole genome shotgun (WGS) entry which is preliminary data.</text>
</comment>
<dbReference type="PANTHER" id="PTHR34820">
    <property type="entry name" value="INNER MEMBRANE PROTEIN YEBZ"/>
    <property type="match status" value="1"/>
</dbReference>
<feature type="transmembrane region" description="Helical" evidence="6">
    <location>
        <begin position="91"/>
        <end position="114"/>
    </location>
</feature>
<feature type="transmembrane region" description="Helical" evidence="6">
    <location>
        <begin position="199"/>
        <end position="217"/>
    </location>
</feature>
<dbReference type="Proteomes" id="UP000325255">
    <property type="component" value="Unassembled WGS sequence"/>
</dbReference>
<dbReference type="OrthoDB" id="113685at2"/>
<evidence type="ECO:0000259" key="7">
    <source>
        <dbReference type="Pfam" id="PF05425"/>
    </source>
</evidence>
<feature type="transmembrane region" description="Helical" evidence="6">
    <location>
        <begin position="151"/>
        <end position="178"/>
    </location>
</feature>
<feature type="transmembrane region" description="Helical" evidence="6">
    <location>
        <begin position="57"/>
        <end position="79"/>
    </location>
</feature>
<keyword evidence="2" id="KW-1003">Cell membrane</keyword>
<evidence type="ECO:0000256" key="5">
    <source>
        <dbReference type="ARBA" id="ARBA00023136"/>
    </source>
</evidence>
<keyword evidence="4 6" id="KW-1133">Transmembrane helix</keyword>
<evidence type="ECO:0000313" key="8">
    <source>
        <dbReference type="EMBL" id="KAA5612945.1"/>
    </source>
</evidence>
<gene>
    <name evidence="8" type="ORF">F1189_07890</name>
</gene>
<name>A0A5M6IZZ0_9PROT</name>
<dbReference type="RefSeq" id="WP_150040173.1">
    <property type="nucleotide sequence ID" value="NZ_OW485601.1"/>
</dbReference>
<feature type="transmembrane region" description="Helical" evidence="6">
    <location>
        <begin position="527"/>
        <end position="546"/>
    </location>
</feature>
<dbReference type="GO" id="GO:0006825">
    <property type="term" value="P:copper ion transport"/>
    <property type="evidence" value="ECO:0007669"/>
    <property type="project" value="InterPro"/>
</dbReference>
<dbReference type="AlphaFoldDB" id="A0A5M6IZZ0"/>
<dbReference type="PANTHER" id="PTHR34820:SF4">
    <property type="entry name" value="INNER MEMBRANE PROTEIN YEBZ"/>
    <property type="match status" value="1"/>
</dbReference>
<evidence type="ECO:0000256" key="2">
    <source>
        <dbReference type="ARBA" id="ARBA00022475"/>
    </source>
</evidence>
<proteinExistence type="predicted"/>
<reference evidence="8 9" key="1">
    <citation type="submission" date="2019-09" db="EMBL/GenBank/DDBJ databases">
        <title>Genome sequence of Rhodovastum atsumiense, a diverse member of the Acetobacteraceae family of non-sulfur purple photosynthetic bacteria.</title>
        <authorList>
            <person name="Meyer T."/>
            <person name="Kyndt J."/>
        </authorList>
    </citation>
    <scope>NUCLEOTIDE SEQUENCE [LARGE SCALE GENOMIC DNA]</scope>
    <source>
        <strain evidence="8 9">DSM 21279</strain>
    </source>
</reference>
<feature type="transmembrane region" description="Helical" evidence="6">
    <location>
        <begin position="374"/>
        <end position="392"/>
    </location>
</feature>
<feature type="transmembrane region" description="Helical" evidence="6">
    <location>
        <begin position="126"/>
        <end position="145"/>
    </location>
</feature>
<accession>A0A5M6IZZ0</accession>